<evidence type="ECO:0000313" key="4">
    <source>
        <dbReference type="EMBL" id="GIH04665.1"/>
    </source>
</evidence>
<dbReference type="Gene3D" id="2.60.120.260">
    <property type="entry name" value="Galactose-binding domain-like"/>
    <property type="match status" value="1"/>
</dbReference>
<organism evidence="4 5">
    <name type="scientific">Rhizocola hellebori</name>
    <dbReference type="NCBI Taxonomy" id="1392758"/>
    <lineage>
        <taxon>Bacteria</taxon>
        <taxon>Bacillati</taxon>
        <taxon>Actinomycetota</taxon>
        <taxon>Actinomycetes</taxon>
        <taxon>Micromonosporales</taxon>
        <taxon>Micromonosporaceae</taxon>
        <taxon>Rhizocola</taxon>
    </lineage>
</organism>
<gene>
    <name evidence="4" type="ORF">Rhe02_27320</name>
</gene>
<dbReference type="PROSITE" id="PS51257">
    <property type="entry name" value="PROKAR_LIPOPROTEIN"/>
    <property type="match status" value="1"/>
</dbReference>
<name>A0A8J3Q6D7_9ACTN</name>
<dbReference type="SMART" id="SM00710">
    <property type="entry name" value="PbH1"/>
    <property type="match status" value="6"/>
</dbReference>
<sequence length="555" mass="57755">MKRVAAWIALALVAACSPTPAEPTAPPKAELAFAVAGRGAAVSFVEYEAEAADFQGTLIGPTRAAKTLAGESSGRMAVTLAAASDHVSFTLVQSANAVTVRASVPDGTQSSLRVSAGGETVKELPLTSKYSWYYGGFPFTNNPSDGSAHHFYDHARALLGVSLAAGTKVSLNCACTIDLADFEEVAAPLEQPAGSKSIVDFGADPTGGKDSSDAIDAALAQSRDAWIPAGTFKVTRHLEFANAKLRGAGMWHSTLTGPGVGVYARKDGNIHLTDFAIIGEVAERDDKAQLNGVGGAPGNGSTVERLFIQHTKVGMWLDGPFDGLTVRGNRIFDTTADGLNLHQGISNAIVEHNVVRNTGDDGMAMWSDQNPNHHNVFRNNTVQLPMLANGIGIYGGHDNAVTGNVVADVLLEGAGIQIANRFSGTVALSGTTKASDNTVLRGGSKFPGIQADVGAIFLFGKDSPITGVVELTGNRLIDSSYSGLHLFAQRIEGVSVDRLIIERPGTVGVQIQSTGSAKIDNSRVAGGVYLCADLLPFVLTVTNSEGLDTPKCAGI</sequence>
<evidence type="ECO:0000313" key="5">
    <source>
        <dbReference type="Proteomes" id="UP000612899"/>
    </source>
</evidence>
<feature type="domain" description="CBM6/CBM35/CBM36-like 1" evidence="2">
    <location>
        <begin position="43"/>
        <end position="184"/>
    </location>
</feature>
<feature type="chain" id="PRO_5035252132" description="Mycodextranase" evidence="1">
    <location>
        <begin position="22"/>
        <end position="555"/>
    </location>
</feature>
<dbReference type="InterPro" id="IPR012334">
    <property type="entry name" value="Pectin_lyas_fold"/>
</dbReference>
<evidence type="ECO:0000256" key="1">
    <source>
        <dbReference type="SAM" id="SignalP"/>
    </source>
</evidence>
<evidence type="ECO:0000259" key="2">
    <source>
        <dbReference type="Pfam" id="PF22815"/>
    </source>
</evidence>
<accession>A0A8J3Q6D7</accession>
<keyword evidence="5" id="KW-1185">Reference proteome</keyword>
<dbReference type="AlphaFoldDB" id="A0A8J3Q6D7"/>
<protein>
    <recommendedName>
        <fullName evidence="6">Mycodextranase</fullName>
    </recommendedName>
</protein>
<dbReference type="CDD" id="cd14490">
    <property type="entry name" value="CBM6-CBM35-CBM36_like_1"/>
    <property type="match status" value="1"/>
</dbReference>
<dbReference type="InterPro" id="IPR055149">
    <property type="entry name" value="Agl_cat_D2"/>
</dbReference>
<keyword evidence="1" id="KW-0732">Signal</keyword>
<evidence type="ECO:0000259" key="3">
    <source>
        <dbReference type="Pfam" id="PF22816"/>
    </source>
</evidence>
<dbReference type="SUPFAM" id="SSF51126">
    <property type="entry name" value="Pectin lyase-like"/>
    <property type="match status" value="1"/>
</dbReference>
<feature type="domain" description="Alpha-1,3-glucanase catalytic" evidence="3">
    <location>
        <begin position="212"/>
        <end position="428"/>
    </location>
</feature>
<feature type="signal peptide" evidence="1">
    <location>
        <begin position="1"/>
        <end position="21"/>
    </location>
</feature>
<dbReference type="InterPro" id="IPR006626">
    <property type="entry name" value="PbH1"/>
</dbReference>
<dbReference type="EMBL" id="BONY01000014">
    <property type="protein sequence ID" value="GIH04665.1"/>
    <property type="molecule type" value="Genomic_DNA"/>
</dbReference>
<dbReference type="Pfam" id="PF22816">
    <property type="entry name" value="CatAgl_D2"/>
    <property type="match status" value="1"/>
</dbReference>
<dbReference type="InterPro" id="IPR011050">
    <property type="entry name" value="Pectin_lyase_fold/virulence"/>
</dbReference>
<dbReference type="Proteomes" id="UP000612899">
    <property type="component" value="Unassembled WGS sequence"/>
</dbReference>
<dbReference type="Pfam" id="PF22815">
    <property type="entry name" value="CatAgl_D1"/>
    <property type="match status" value="1"/>
</dbReference>
<dbReference type="RefSeq" id="WP_203908545.1">
    <property type="nucleotide sequence ID" value="NZ_BONY01000014.1"/>
</dbReference>
<dbReference type="InterPro" id="IPR033801">
    <property type="entry name" value="CBM6-CBM35-CBM36-like_1"/>
</dbReference>
<reference evidence="4" key="1">
    <citation type="submission" date="2021-01" db="EMBL/GenBank/DDBJ databases">
        <title>Whole genome shotgun sequence of Rhizocola hellebori NBRC 109834.</title>
        <authorList>
            <person name="Komaki H."/>
            <person name="Tamura T."/>
        </authorList>
    </citation>
    <scope>NUCLEOTIDE SEQUENCE</scope>
    <source>
        <strain evidence="4">NBRC 109834</strain>
    </source>
</reference>
<proteinExistence type="predicted"/>
<comment type="caution">
    <text evidence="4">The sequence shown here is derived from an EMBL/GenBank/DDBJ whole genome shotgun (WGS) entry which is preliminary data.</text>
</comment>
<dbReference type="Gene3D" id="2.160.20.10">
    <property type="entry name" value="Single-stranded right-handed beta-helix, Pectin lyase-like"/>
    <property type="match status" value="1"/>
</dbReference>
<evidence type="ECO:0008006" key="6">
    <source>
        <dbReference type="Google" id="ProtNLM"/>
    </source>
</evidence>